<evidence type="ECO:0000313" key="17">
    <source>
        <dbReference type="EMBL" id="ODQ65956.1"/>
    </source>
</evidence>
<dbReference type="SUPFAM" id="SSF47473">
    <property type="entry name" value="EF-hand"/>
    <property type="match status" value="1"/>
</dbReference>
<dbReference type="PANTHER" id="PTHR45678:SF9">
    <property type="entry name" value="CALCIUM-BINDING MITOCHONDRIAL CARRIER PROTEIN ARALAR1"/>
    <property type="match status" value="1"/>
</dbReference>
<evidence type="ECO:0000256" key="11">
    <source>
        <dbReference type="ARBA" id="ARBA00038674"/>
    </source>
</evidence>
<evidence type="ECO:0000256" key="6">
    <source>
        <dbReference type="ARBA" id="ARBA00022792"/>
    </source>
</evidence>
<dbReference type="InterPro" id="IPR018108">
    <property type="entry name" value="MCP_transmembrane"/>
</dbReference>
<feature type="repeat" description="Solcar" evidence="15">
    <location>
        <begin position="352"/>
        <end position="443"/>
    </location>
</feature>
<evidence type="ECO:0000256" key="5">
    <source>
        <dbReference type="ARBA" id="ARBA00022737"/>
    </source>
</evidence>
<evidence type="ECO:0000313" key="18">
    <source>
        <dbReference type="Proteomes" id="UP000095009"/>
    </source>
</evidence>
<dbReference type="PANTHER" id="PTHR45678">
    <property type="entry name" value="MITOCHONDRIAL 2-OXODICARBOXYLATE CARRIER 1-RELATED"/>
    <property type="match status" value="1"/>
</dbReference>
<dbReference type="SUPFAM" id="SSF103506">
    <property type="entry name" value="Mitochondrial carrier"/>
    <property type="match status" value="1"/>
</dbReference>
<keyword evidence="7" id="KW-0106">Calcium</keyword>
<keyword evidence="3" id="KW-0813">Transport</keyword>
<keyword evidence="18" id="KW-1185">Reference proteome</keyword>
<dbReference type="GO" id="GO:0015183">
    <property type="term" value="F:L-aspartate transmembrane transporter activity"/>
    <property type="evidence" value="ECO:0007669"/>
    <property type="project" value="TreeGrafter"/>
</dbReference>
<feature type="domain" description="EF-hand" evidence="16">
    <location>
        <begin position="47"/>
        <end position="82"/>
    </location>
</feature>
<dbReference type="InterPro" id="IPR002067">
    <property type="entry name" value="MCP"/>
</dbReference>
<evidence type="ECO:0000256" key="13">
    <source>
        <dbReference type="ARBA" id="ARBA00073787"/>
    </source>
</evidence>
<evidence type="ECO:0000256" key="10">
    <source>
        <dbReference type="ARBA" id="ARBA00023136"/>
    </source>
</evidence>
<dbReference type="Gene3D" id="1.50.40.10">
    <property type="entry name" value="Mitochondrial carrier domain"/>
    <property type="match status" value="1"/>
</dbReference>
<protein>
    <recommendedName>
        <fullName evidence="13">Mitochondrial aspartate-glutamate transporter AGC1</fullName>
    </recommendedName>
    <alternativeName>
        <fullName evidence="14">Aspartate-glutamate carrier 1</fullName>
    </alternativeName>
</protein>
<dbReference type="STRING" id="857566.A0A1E3PKJ6"/>
<dbReference type="Gene3D" id="1.10.238.10">
    <property type="entry name" value="EF-hand"/>
    <property type="match status" value="2"/>
</dbReference>
<evidence type="ECO:0000256" key="4">
    <source>
        <dbReference type="ARBA" id="ARBA00022692"/>
    </source>
</evidence>
<dbReference type="PROSITE" id="PS50920">
    <property type="entry name" value="SOLCAR"/>
    <property type="match status" value="3"/>
</dbReference>
<proteinExistence type="inferred from homology"/>
<dbReference type="PROSITE" id="PS50222">
    <property type="entry name" value="EF_HAND_2"/>
    <property type="match status" value="2"/>
</dbReference>
<dbReference type="EMBL" id="KV454409">
    <property type="protein sequence ID" value="ODQ65956.1"/>
    <property type="molecule type" value="Genomic_DNA"/>
</dbReference>
<organism evidence="17 18">
    <name type="scientific">Nadsonia fulvescens var. elongata DSM 6958</name>
    <dbReference type="NCBI Taxonomy" id="857566"/>
    <lineage>
        <taxon>Eukaryota</taxon>
        <taxon>Fungi</taxon>
        <taxon>Dikarya</taxon>
        <taxon>Ascomycota</taxon>
        <taxon>Saccharomycotina</taxon>
        <taxon>Dipodascomycetes</taxon>
        <taxon>Dipodascales</taxon>
        <taxon>Dipodascales incertae sedis</taxon>
        <taxon>Nadsonia</taxon>
    </lineage>
</organism>
<dbReference type="FunFam" id="1.50.40.10:FF:000004">
    <property type="entry name" value="Calcium-binding mitochondrial carrier protein Aralar1"/>
    <property type="match status" value="1"/>
</dbReference>
<dbReference type="Pfam" id="PF00153">
    <property type="entry name" value="Mito_carr"/>
    <property type="match status" value="3"/>
</dbReference>
<keyword evidence="6" id="KW-0999">Mitochondrion inner membrane</keyword>
<evidence type="ECO:0000259" key="16">
    <source>
        <dbReference type="PROSITE" id="PS50222"/>
    </source>
</evidence>
<evidence type="ECO:0000256" key="15">
    <source>
        <dbReference type="PROSITE-ProRule" id="PRU00282"/>
    </source>
</evidence>
<accession>A0A1E3PKJ6</accession>
<dbReference type="GO" id="GO:0005743">
    <property type="term" value="C:mitochondrial inner membrane"/>
    <property type="evidence" value="ECO:0007669"/>
    <property type="project" value="UniProtKB-SubCell"/>
</dbReference>
<keyword evidence="5" id="KW-0677">Repeat</keyword>
<dbReference type="GO" id="GO:0043490">
    <property type="term" value="P:malate-aspartate shuttle"/>
    <property type="evidence" value="ECO:0007669"/>
    <property type="project" value="TreeGrafter"/>
</dbReference>
<evidence type="ECO:0000256" key="1">
    <source>
        <dbReference type="ARBA" id="ARBA00004448"/>
    </source>
</evidence>
<comment type="function">
    <text evidence="12">Calcium-dependent mitochondrial aspartate and glutamate carrier. Transport of glutamate in mitochondria is required for mitochondrial transamination reactions and ornithine synthesis. Plays also a role in malate-aspartate NADH shuttle, which is critical for growth on acetate and fatty acids.</text>
</comment>
<feature type="repeat" description="Solcar" evidence="15">
    <location>
        <begin position="560"/>
        <end position="648"/>
    </location>
</feature>
<gene>
    <name evidence="17" type="ORF">NADFUDRAFT_51230</name>
</gene>
<evidence type="ECO:0000256" key="7">
    <source>
        <dbReference type="ARBA" id="ARBA00022837"/>
    </source>
</evidence>
<keyword evidence="4 15" id="KW-0812">Transmembrane</keyword>
<dbReference type="InterPro" id="IPR002048">
    <property type="entry name" value="EF_hand_dom"/>
</dbReference>
<dbReference type="GO" id="GO:0005313">
    <property type="term" value="F:L-glutamate transmembrane transporter activity"/>
    <property type="evidence" value="ECO:0007669"/>
    <property type="project" value="TreeGrafter"/>
</dbReference>
<dbReference type="OrthoDB" id="2161at2759"/>
<dbReference type="InterPro" id="IPR011992">
    <property type="entry name" value="EF-hand-dom_pair"/>
</dbReference>
<evidence type="ECO:0000256" key="9">
    <source>
        <dbReference type="ARBA" id="ARBA00023128"/>
    </source>
</evidence>
<reference evidence="17 18" key="1">
    <citation type="journal article" date="2016" name="Proc. Natl. Acad. Sci. U.S.A.">
        <title>Comparative genomics of biotechnologically important yeasts.</title>
        <authorList>
            <person name="Riley R."/>
            <person name="Haridas S."/>
            <person name="Wolfe K.H."/>
            <person name="Lopes M.R."/>
            <person name="Hittinger C.T."/>
            <person name="Goeker M."/>
            <person name="Salamov A.A."/>
            <person name="Wisecaver J.H."/>
            <person name="Long T.M."/>
            <person name="Calvey C.H."/>
            <person name="Aerts A.L."/>
            <person name="Barry K.W."/>
            <person name="Choi C."/>
            <person name="Clum A."/>
            <person name="Coughlan A.Y."/>
            <person name="Deshpande S."/>
            <person name="Douglass A.P."/>
            <person name="Hanson S.J."/>
            <person name="Klenk H.-P."/>
            <person name="LaButti K.M."/>
            <person name="Lapidus A."/>
            <person name="Lindquist E.A."/>
            <person name="Lipzen A.M."/>
            <person name="Meier-Kolthoff J.P."/>
            <person name="Ohm R.A."/>
            <person name="Otillar R.P."/>
            <person name="Pangilinan J.L."/>
            <person name="Peng Y."/>
            <person name="Rokas A."/>
            <person name="Rosa C.A."/>
            <person name="Scheuner C."/>
            <person name="Sibirny A.A."/>
            <person name="Slot J.C."/>
            <person name="Stielow J.B."/>
            <person name="Sun H."/>
            <person name="Kurtzman C.P."/>
            <person name="Blackwell M."/>
            <person name="Grigoriev I.V."/>
            <person name="Jeffries T.W."/>
        </authorList>
    </citation>
    <scope>NUCLEOTIDE SEQUENCE [LARGE SCALE GENOMIC DNA]</scope>
    <source>
        <strain evidence="17 18">DSM 6958</strain>
    </source>
</reference>
<dbReference type="GO" id="GO:0005509">
    <property type="term" value="F:calcium ion binding"/>
    <property type="evidence" value="ECO:0007669"/>
    <property type="project" value="InterPro"/>
</dbReference>
<feature type="repeat" description="Solcar" evidence="15">
    <location>
        <begin position="451"/>
        <end position="550"/>
    </location>
</feature>
<dbReference type="Proteomes" id="UP000095009">
    <property type="component" value="Unassembled WGS sequence"/>
</dbReference>
<dbReference type="SMART" id="SM00054">
    <property type="entry name" value="EFh"/>
    <property type="match status" value="2"/>
</dbReference>
<dbReference type="InterPro" id="IPR051028">
    <property type="entry name" value="Mito_Solute_Carrier"/>
</dbReference>
<keyword evidence="10 15" id="KW-0472">Membrane</keyword>
<comment type="similarity">
    <text evidence="2">Belongs to the mitochondrial carrier (TC 2.A.29) family.</text>
</comment>
<dbReference type="PRINTS" id="PR00926">
    <property type="entry name" value="MITOCARRIER"/>
</dbReference>
<comment type="subunit">
    <text evidence="11">Homodimer (via N-terminus).</text>
</comment>
<comment type="subcellular location">
    <subcellularLocation>
        <location evidence="1">Mitochondrion inner membrane</location>
        <topology evidence="1">Multi-pass membrane protein</topology>
    </subcellularLocation>
</comment>
<evidence type="ECO:0000256" key="12">
    <source>
        <dbReference type="ARBA" id="ARBA00059916"/>
    </source>
</evidence>
<dbReference type="AlphaFoldDB" id="A0A1E3PKJ6"/>
<feature type="domain" description="EF-hand" evidence="16">
    <location>
        <begin position="163"/>
        <end position="198"/>
    </location>
</feature>
<dbReference type="InterPro" id="IPR023395">
    <property type="entry name" value="MCP_dom_sf"/>
</dbReference>
<evidence type="ECO:0000256" key="2">
    <source>
        <dbReference type="ARBA" id="ARBA00006375"/>
    </source>
</evidence>
<keyword evidence="9" id="KW-0496">Mitochondrion</keyword>
<evidence type="ECO:0000256" key="8">
    <source>
        <dbReference type="ARBA" id="ARBA00022989"/>
    </source>
</evidence>
<keyword evidence="8" id="KW-1133">Transmembrane helix</keyword>
<sequence length="715" mass="78982">MSTTVLELSKNTFTKYATHLTSSNDPVMSIEDFVNAIAPANEDYHKISRNSYASLFQVADRTQKGYITYPEWSDFVQLLGQPDAEYRIAFDIFSQVSKSDAQPRQDGRQAVDFDKFVQLFESHKSPDALPFSWEGSWANLYVGEAPHRHDLPYNLFCQMVSGLMGERVRQAFLYYDTTKSGFIKPEQFGTIITKTAAHKLSDTLLGSLHTLCDVSNTSRVSYATVRAFLNILRQADMVDLIAQNATKQTKDGKISSADFIAEAARSTRFSLFTPLEIDILFHFASINADDADQKKNQNVDNCHRRLSLNDFRKVFDPLWQDPRELYQASQIRKFAAAKNAHTDPKRFLGSVFESVYNFALGSVAGAFGATVVYPIDLVKTRMQNQRKTTPGQPTLYKNSLDCFRKVVAREGFRGLYSGLGPQLIGVAPEKAIKLTVNDLVRGMAANDAGHIPLHSEILAGGTAGACQVVFTNPLEIVKIRLQIQGAQVKGNTMMSASAATATSSAPRQSAVSIVRSLGLLGLYKGASACLLRDVPFSAIYFPTYAHLKKDFFGEGPNKKLTTWQLLTAGAIAGMPAAYLTTPFDVIKTRLQVEAKQGESSYRGLRHAATTILKEEGFAAFFKGGPARILRSSPQFGCTLAAYEFLHEFVPYNNHPKLEAGHAVPSSEGTDVDHPFQYLRSRNALKILLDIDDNFGKPGLLTAERAKLIPGLKALN</sequence>
<name>A0A1E3PKJ6_9ASCO</name>
<evidence type="ECO:0000256" key="14">
    <source>
        <dbReference type="ARBA" id="ARBA00082232"/>
    </source>
</evidence>
<evidence type="ECO:0000256" key="3">
    <source>
        <dbReference type="ARBA" id="ARBA00022448"/>
    </source>
</evidence>